<dbReference type="EMBL" id="BMWX01000003">
    <property type="protein sequence ID" value="GGZ28945.1"/>
    <property type="molecule type" value="Genomic_DNA"/>
</dbReference>
<dbReference type="SMART" id="SM00089">
    <property type="entry name" value="PKD"/>
    <property type="match status" value="5"/>
</dbReference>
<dbReference type="GO" id="GO:0005886">
    <property type="term" value="C:plasma membrane"/>
    <property type="evidence" value="ECO:0007669"/>
    <property type="project" value="TreeGrafter"/>
</dbReference>
<feature type="domain" description="PKD" evidence="6">
    <location>
        <begin position="48"/>
        <end position="85"/>
    </location>
</feature>
<dbReference type="PROSITE" id="PS50093">
    <property type="entry name" value="PKD"/>
    <property type="match status" value="3"/>
</dbReference>
<evidence type="ECO:0000256" key="1">
    <source>
        <dbReference type="ARBA" id="ARBA00004141"/>
    </source>
</evidence>
<dbReference type="Pfam" id="PF18911">
    <property type="entry name" value="PKD_4"/>
    <property type="match status" value="1"/>
</dbReference>
<comment type="caution">
    <text evidence="7">The sequence shown here is derived from an EMBL/GenBank/DDBJ whole genome shotgun (WGS) entry which is preliminary data.</text>
</comment>
<dbReference type="InterPro" id="IPR045828">
    <property type="entry name" value="PKD_Bacteroidetes"/>
</dbReference>
<dbReference type="PANTHER" id="PTHR46730">
    <property type="entry name" value="POLYCYSTIN-1"/>
    <property type="match status" value="1"/>
</dbReference>
<gene>
    <name evidence="7" type="ORF">GCM10007049_22530</name>
</gene>
<dbReference type="Pfam" id="PF19406">
    <property type="entry name" value="PKD_5"/>
    <property type="match status" value="2"/>
</dbReference>
<dbReference type="Pfam" id="PF13573">
    <property type="entry name" value="SprB"/>
    <property type="match status" value="4"/>
</dbReference>
<feature type="domain" description="PKD" evidence="6">
    <location>
        <begin position="485"/>
        <end position="536"/>
    </location>
</feature>
<keyword evidence="2" id="KW-0812">Transmembrane</keyword>
<dbReference type="InterPro" id="IPR000601">
    <property type="entry name" value="PKD_dom"/>
</dbReference>
<dbReference type="PANTHER" id="PTHR46730:SF1">
    <property type="entry name" value="PLAT DOMAIN-CONTAINING PROTEIN"/>
    <property type="match status" value="1"/>
</dbReference>
<reference evidence="7" key="2">
    <citation type="submission" date="2020-09" db="EMBL/GenBank/DDBJ databases">
        <authorList>
            <person name="Sun Q."/>
            <person name="Kim S."/>
        </authorList>
    </citation>
    <scope>NUCLEOTIDE SEQUENCE</scope>
    <source>
        <strain evidence="7">KCTC 12368</strain>
    </source>
</reference>
<proteinExistence type="predicted"/>
<feature type="domain" description="PKD" evidence="6">
    <location>
        <begin position="1472"/>
        <end position="1541"/>
    </location>
</feature>
<dbReference type="InterPro" id="IPR026341">
    <property type="entry name" value="T9SS_type_B"/>
</dbReference>
<keyword evidence="8" id="KW-1185">Reference proteome</keyword>
<keyword evidence="4" id="KW-1133">Transmembrane helix</keyword>
<dbReference type="InterPro" id="IPR025667">
    <property type="entry name" value="SprB_repeat"/>
</dbReference>
<dbReference type="GO" id="GO:0006816">
    <property type="term" value="P:calcium ion transport"/>
    <property type="evidence" value="ECO:0007669"/>
    <property type="project" value="TreeGrafter"/>
</dbReference>
<dbReference type="Pfam" id="PF13585">
    <property type="entry name" value="CHU_C"/>
    <property type="match status" value="1"/>
</dbReference>
<name>A0A918Q0X9_9BACT</name>
<keyword evidence="5" id="KW-0472">Membrane</keyword>
<evidence type="ECO:0000313" key="8">
    <source>
        <dbReference type="Proteomes" id="UP000619457"/>
    </source>
</evidence>
<evidence type="ECO:0000256" key="2">
    <source>
        <dbReference type="ARBA" id="ARBA00022692"/>
    </source>
</evidence>
<dbReference type="InterPro" id="IPR022409">
    <property type="entry name" value="PKD/Chitinase_dom"/>
</dbReference>
<evidence type="ECO:0000256" key="4">
    <source>
        <dbReference type="ARBA" id="ARBA00022989"/>
    </source>
</evidence>
<reference evidence="7" key="1">
    <citation type="journal article" date="2014" name="Int. J. Syst. Evol. Microbiol.">
        <title>Complete genome sequence of Corynebacterium casei LMG S-19264T (=DSM 44701T), isolated from a smear-ripened cheese.</title>
        <authorList>
            <consortium name="US DOE Joint Genome Institute (JGI-PGF)"/>
            <person name="Walter F."/>
            <person name="Albersmeier A."/>
            <person name="Kalinowski J."/>
            <person name="Ruckert C."/>
        </authorList>
    </citation>
    <scope>NUCLEOTIDE SEQUENCE</scope>
    <source>
        <strain evidence="7">KCTC 12368</strain>
    </source>
</reference>
<dbReference type="Pfam" id="PF00801">
    <property type="entry name" value="PKD"/>
    <property type="match status" value="1"/>
</dbReference>
<evidence type="ECO:0000259" key="6">
    <source>
        <dbReference type="PROSITE" id="PS50093"/>
    </source>
</evidence>
<dbReference type="InterPro" id="IPR035986">
    <property type="entry name" value="PKD_dom_sf"/>
</dbReference>
<dbReference type="InterPro" id="IPR013783">
    <property type="entry name" value="Ig-like_fold"/>
</dbReference>
<evidence type="ECO:0000313" key="7">
    <source>
        <dbReference type="EMBL" id="GGZ28945.1"/>
    </source>
</evidence>
<dbReference type="GO" id="GO:0005261">
    <property type="term" value="F:monoatomic cation channel activity"/>
    <property type="evidence" value="ECO:0007669"/>
    <property type="project" value="TreeGrafter"/>
</dbReference>
<dbReference type="SUPFAM" id="SSF49299">
    <property type="entry name" value="PKD domain"/>
    <property type="match status" value="3"/>
</dbReference>
<keyword evidence="3" id="KW-0677">Repeat</keyword>
<dbReference type="Gene3D" id="2.60.40.10">
    <property type="entry name" value="Immunoglobulins"/>
    <property type="match status" value="5"/>
</dbReference>
<accession>A0A918Q0X9</accession>
<sequence length="1633" mass="174212">MAGTVLIGYALNPNNTLHFVFLSGSESEFAASASFDYDQTVACAQAPILFTNTSVGDDLTYLWNFGDPNSNSANSSTEPNPSHTFIGSAGVDQETFVVSLTATDMEGNSDTYTQEITLTQAPSLILTSEQNGTTFDDLEYIITCESEDSEFTFINNSTTKDSNTSYTLDWGDGSPSFTGTDWEELNHSYAMGVYNLVYTVTGPNGCPATKEFGVFVGSNPAVGLANPGNTNVCGGQTLSFPITGTENNPEGTMYVVSYSDGSPEETYNHPPPLEVTHTFIESSCGINSGSFPNSYSVSITAVNPCSASSAVVSPIYVSEIPDPEFTAPEDPVCVESPVNIVNTTIFGGEVSNNGQCTDLGKFTWEITPETGWELQTGDLGNPFTPDNPNTWLNGSDVIVPVFSEPGTYTIRLITGNRCGINEEVKTICVTEIPQPDFELSQAAGCGPLPIALTNTSIVDTSCGEDPVYTWSVAYQGNFCGNSSNWEFTDGSNQNSENPFMLFTNPGIYTINLQLRTSCGIFTTEEQLEVYAEPSVVINPISNICEPTTLIPTANVQSCSPMEASYLWTFEGADIASSTSLDPGEINFDSPGEKVISLEVSSTCGITTETIRFFYYPPPVIDAGEVSTVCLGDESVLQASLPDEGDYQIRWTSSTSSPISDATTSSPTVRPLSTTLYTLFVTDLNTGCSSQDTVSVIVKPAPQIIFSGENQTICSGETSELITISSDAEVTLSWSSSAGEVTGAAGTGTTTIPTQTLINLTNAPIEVTYTAIITDSNLLVCDLQPAIYTITVLPGITFEDVDMTICNGDLIDIVPQGHSAEYSYTWELLSSGNLEGATSSNIAQSSFTQNLLNPGNSLSQAIYEIRPIYQNCILPPFTVSVTVRPSAILSVDLPSQTICSGNSSEEVRFSSSVAGGSFTWEATSNGDVTGLISAGNTSSIPSQTLINTSQSPIEVIYTIYSENPSLGECPVPTASHTLIINPEITVTADLSDYAGFAISCDGGLDGQITISPSGGSGNYTVLWEGPDNFQSSSLNLDNIGPGDYTLSITDEYGCSFSATYQLAAPPPIELSLAGTVGLVCKGESTGAITLDATGGNPNIPFVFQWFLEGSPYPSTAQNPTNLPAGSYEVQVSKGNNCFISLESIVLTEPEEELVIGYQKTDLSCYNANDGSLQLEITGGVGPYVIAWDFGSSLTEFTDLSAGTYGLSVTDAIGCIKYEEIIIENAPAFEINPEITQISCFGEQNGSIQLNLLQGGQGYTIRWDHGPEVESLNNLAAGIYSVTIEEAGGCTLREEFSIVEPALLSLEPQVSDALDCNNPQSGAINLGISGGRPPYTISWSNGATGQSLQDLPAGQYAAEVTDASGCQVLAQMEVKRPEAIQVTSVRTIEVSCMPTVVTEKIELFLSGGLPPYSVSWSGGELSPDGLSIQTTDSGLYTAVVTDSQGCSLSSSFTISNPQTIIDLEVTSDQLVEYNSHMVNFDIQFTSLSSGDIVAYFWDFGDGSSSTEANATHAYQSPGTYQVQLNLTDRYGCQTSRQTQVLVTDHYLAMPNAFSPNGDGLNDFYFPKFILVEKLEFWVLNKWGETVFYTNDISSPGWDGMSNASPALTGNYVYKLNYTTLDGRQKTLSDVFILLR</sequence>
<comment type="subcellular location">
    <subcellularLocation>
        <location evidence="1">Membrane</location>
        <topology evidence="1">Multi-pass membrane protein</topology>
    </subcellularLocation>
</comment>
<dbReference type="Gene3D" id="2.60.40.740">
    <property type="match status" value="1"/>
</dbReference>
<evidence type="ECO:0000256" key="3">
    <source>
        <dbReference type="ARBA" id="ARBA00022737"/>
    </source>
</evidence>
<dbReference type="Proteomes" id="UP000619457">
    <property type="component" value="Unassembled WGS sequence"/>
</dbReference>
<evidence type="ECO:0000256" key="5">
    <source>
        <dbReference type="ARBA" id="ARBA00023136"/>
    </source>
</evidence>
<dbReference type="NCBIfam" id="TIGR04131">
    <property type="entry name" value="Bac_Flav_CTERM"/>
    <property type="match status" value="1"/>
</dbReference>
<organism evidence="7 8">
    <name type="scientific">Echinicola pacifica</name>
    <dbReference type="NCBI Taxonomy" id="346377"/>
    <lineage>
        <taxon>Bacteria</taxon>
        <taxon>Pseudomonadati</taxon>
        <taxon>Bacteroidota</taxon>
        <taxon>Cytophagia</taxon>
        <taxon>Cytophagales</taxon>
        <taxon>Cyclobacteriaceae</taxon>
        <taxon>Echinicola</taxon>
    </lineage>
</organism>
<dbReference type="CDD" id="cd00146">
    <property type="entry name" value="PKD"/>
    <property type="match status" value="2"/>
</dbReference>
<protein>
    <recommendedName>
        <fullName evidence="6">PKD domain-containing protein</fullName>
    </recommendedName>
</protein>